<dbReference type="GO" id="GO:0016020">
    <property type="term" value="C:membrane"/>
    <property type="evidence" value="ECO:0007669"/>
    <property type="project" value="TreeGrafter"/>
</dbReference>
<dbReference type="Proteomes" id="UP000242913">
    <property type="component" value="Unassembled WGS sequence"/>
</dbReference>
<gene>
    <name evidence="5" type="ORF">X798_07793</name>
</gene>
<reference evidence="5 6" key="1">
    <citation type="submission" date="2015-12" db="EMBL/GenBank/DDBJ databases">
        <title>Draft genome of the nematode, Onchocerca flexuosa.</title>
        <authorList>
            <person name="Mitreva M."/>
        </authorList>
    </citation>
    <scope>NUCLEOTIDE SEQUENCE [LARGE SCALE GENOMIC DNA]</scope>
    <source>
        <strain evidence="5">Red Deer</strain>
    </source>
</reference>
<evidence type="ECO:0000313" key="5">
    <source>
        <dbReference type="EMBL" id="OZC05233.1"/>
    </source>
</evidence>
<dbReference type="AlphaFoldDB" id="A0A238BJ77"/>
<evidence type="ECO:0000256" key="3">
    <source>
        <dbReference type="ARBA" id="ARBA00022468"/>
    </source>
</evidence>
<evidence type="ECO:0000256" key="4">
    <source>
        <dbReference type="ARBA" id="ARBA00022490"/>
    </source>
</evidence>
<accession>A0A238BJ77</accession>
<dbReference type="GO" id="GO:0007266">
    <property type="term" value="P:Rho protein signal transduction"/>
    <property type="evidence" value="ECO:0007669"/>
    <property type="project" value="InterPro"/>
</dbReference>
<organism evidence="5 6">
    <name type="scientific">Onchocerca flexuosa</name>
    <dbReference type="NCBI Taxonomy" id="387005"/>
    <lineage>
        <taxon>Eukaryota</taxon>
        <taxon>Metazoa</taxon>
        <taxon>Ecdysozoa</taxon>
        <taxon>Nematoda</taxon>
        <taxon>Chromadorea</taxon>
        <taxon>Rhabditida</taxon>
        <taxon>Spirurina</taxon>
        <taxon>Spiruromorpha</taxon>
        <taxon>Filarioidea</taxon>
        <taxon>Onchocercidae</taxon>
        <taxon>Onchocerca</taxon>
    </lineage>
</organism>
<dbReference type="PANTHER" id="PTHR10980">
    <property type="entry name" value="RHO GDP-DISSOCIATION INHIBITOR"/>
    <property type="match status" value="1"/>
</dbReference>
<sequence>MKLQNFITSCRQQMDEKEMQNLELDSAQENYVPPPQKSVSEIFATDANDESLNRYKQALLGQAKSGQVIVDPTDPRNVLVRSITLVVEGHPDITMHLDKGYAQFRIDQSLHEIAEHLNEASFVIKEGAAYRIRFDFHVQREICTGLKYIQKVTRHSITVDKETFMMGSYAPKMEMQSFITPLDEAPSGILHRGTYKIKSQICDDDGHDWLSWTWSLEIAKDWGD</sequence>
<dbReference type="GO" id="GO:0005829">
    <property type="term" value="C:cytosol"/>
    <property type="evidence" value="ECO:0007669"/>
    <property type="project" value="TreeGrafter"/>
</dbReference>
<evidence type="ECO:0000256" key="1">
    <source>
        <dbReference type="ARBA" id="ARBA00004496"/>
    </source>
</evidence>
<dbReference type="InterPro" id="IPR014756">
    <property type="entry name" value="Ig_E-set"/>
</dbReference>
<dbReference type="GO" id="GO:0005094">
    <property type="term" value="F:Rho GDP-dissociation inhibitor activity"/>
    <property type="evidence" value="ECO:0007669"/>
    <property type="project" value="InterPro"/>
</dbReference>
<keyword evidence="6" id="KW-1185">Reference proteome</keyword>
<proteinExistence type="inferred from homology"/>
<evidence type="ECO:0000313" key="6">
    <source>
        <dbReference type="Proteomes" id="UP000242913"/>
    </source>
</evidence>
<dbReference type="PANTHER" id="PTHR10980:SF3">
    <property type="entry name" value="LD16419P"/>
    <property type="match status" value="1"/>
</dbReference>
<dbReference type="OrthoDB" id="1683373at2759"/>
<name>A0A238BJ77_9BILA</name>
<dbReference type="EMBL" id="KZ271527">
    <property type="protein sequence ID" value="OZC05233.1"/>
    <property type="molecule type" value="Genomic_DNA"/>
</dbReference>
<comment type="subcellular location">
    <subcellularLocation>
        <location evidence="1">Cytoplasm</location>
    </subcellularLocation>
</comment>
<keyword evidence="3" id="KW-0343">GTPase activation</keyword>
<dbReference type="GO" id="GO:0005096">
    <property type="term" value="F:GTPase activator activity"/>
    <property type="evidence" value="ECO:0007669"/>
    <property type="project" value="UniProtKB-KW"/>
</dbReference>
<dbReference type="Pfam" id="PF02115">
    <property type="entry name" value="Rho_GDI"/>
    <property type="match status" value="1"/>
</dbReference>
<keyword evidence="4" id="KW-0963">Cytoplasm</keyword>
<dbReference type="FunFam" id="2.70.50.30:FF:000004">
    <property type="entry name" value="Rho GDP-dissociation inhibitor 1"/>
    <property type="match status" value="1"/>
</dbReference>
<evidence type="ECO:0000256" key="2">
    <source>
        <dbReference type="ARBA" id="ARBA00009758"/>
    </source>
</evidence>
<dbReference type="SUPFAM" id="SSF81296">
    <property type="entry name" value="E set domains"/>
    <property type="match status" value="1"/>
</dbReference>
<dbReference type="InterPro" id="IPR000406">
    <property type="entry name" value="Rho_GDI"/>
</dbReference>
<dbReference type="Gene3D" id="2.70.50.30">
    <property type="entry name" value="Coagulation Factor XIII, subunit A, domain 1"/>
    <property type="match status" value="1"/>
</dbReference>
<comment type="similarity">
    <text evidence="2">Belongs to the Rho GDI family.</text>
</comment>
<dbReference type="InterPro" id="IPR024792">
    <property type="entry name" value="RhoGDI_dom_sf"/>
</dbReference>
<protein>
    <submittedName>
        <fullName evidence="5">RHO protein GDP dissociation inhibitor</fullName>
    </submittedName>
</protein>